<dbReference type="Proteomes" id="UP000308760">
    <property type="component" value="Unassembled WGS sequence"/>
</dbReference>
<keyword evidence="2" id="KW-1185">Reference proteome</keyword>
<organism evidence="1 2">
    <name type="scientific">Glycomyces buryatensis</name>
    <dbReference type="NCBI Taxonomy" id="2570927"/>
    <lineage>
        <taxon>Bacteria</taxon>
        <taxon>Bacillati</taxon>
        <taxon>Actinomycetota</taxon>
        <taxon>Actinomycetes</taxon>
        <taxon>Glycomycetales</taxon>
        <taxon>Glycomycetaceae</taxon>
        <taxon>Glycomyces</taxon>
    </lineage>
</organism>
<gene>
    <name evidence="1" type="ORF">FAB82_05835</name>
</gene>
<dbReference type="EMBL" id="STGY01000021">
    <property type="protein sequence ID" value="THV42683.1"/>
    <property type="molecule type" value="Genomic_DNA"/>
</dbReference>
<dbReference type="OrthoDB" id="9835165at2"/>
<reference evidence="2" key="1">
    <citation type="submission" date="2019-04" db="EMBL/GenBank/DDBJ databases">
        <title>Nocardioides xinjiangensis sp. nov.</title>
        <authorList>
            <person name="Liu S."/>
        </authorList>
    </citation>
    <scope>NUCLEOTIDE SEQUENCE [LARGE SCALE GENOMIC DNA]</scope>
    <source>
        <strain evidence="2">18</strain>
    </source>
</reference>
<accession>A0A4S8QDP6</accession>
<protein>
    <submittedName>
        <fullName evidence="1">Uncharacterized protein</fullName>
    </submittedName>
</protein>
<name>A0A4S8QDP6_9ACTN</name>
<evidence type="ECO:0000313" key="1">
    <source>
        <dbReference type="EMBL" id="THV42683.1"/>
    </source>
</evidence>
<dbReference type="AlphaFoldDB" id="A0A4S8QDP6"/>
<sequence length="108" mass="11787">MDASSVVHAAVKPPDRFAGAGELIPSRMDLAVEWDTPERINFELWVDSEVGDGIILAICDGPAEIGGDVQIAGDQMCVTWRGALSDRPRAWLNAQRARAGRLYFGHRP</sequence>
<proteinExistence type="predicted"/>
<comment type="caution">
    <text evidence="1">The sequence shown here is derived from an EMBL/GenBank/DDBJ whole genome shotgun (WGS) entry which is preliminary data.</text>
</comment>
<dbReference type="RefSeq" id="WP_136533596.1">
    <property type="nucleotide sequence ID" value="NZ_STGY01000021.1"/>
</dbReference>
<reference evidence="1 2" key="2">
    <citation type="submission" date="2019-05" db="EMBL/GenBank/DDBJ databases">
        <title>Glycomyces buryatensis sp. nov.</title>
        <authorList>
            <person name="Nikitina E."/>
        </authorList>
    </citation>
    <scope>NUCLEOTIDE SEQUENCE [LARGE SCALE GENOMIC DNA]</scope>
    <source>
        <strain evidence="1 2">18</strain>
    </source>
</reference>
<evidence type="ECO:0000313" key="2">
    <source>
        <dbReference type="Proteomes" id="UP000308760"/>
    </source>
</evidence>